<dbReference type="Proteomes" id="UP000337909">
    <property type="component" value="Unassembled WGS sequence"/>
</dbReference>
<dbReference type="RefSeq" id="WP_150644039.1">
    <property type="nucleotide sequence ID" value="NZ_CABVHQ010000049.1"/>
</dbReference>
<reference evidence="2 3" key="1">
    <citation type="submission" date="2019-09" db="EMBL/GenBank/DDBJ databases">
        <authorList>
            <person name="Chandra G."/>
            <person name="Truman W A."/>
        </authorList>
    </citation>
    <scope>NUCLEOTIDE SEQUENCE [LARGE SCALE GENOMIC DNA]</scope>
    <source>
        <strain evidence="2">PS691</strain>
    </source>
</reference>
<sequence length="337" mass="37648">MKPSTREALQGFIARQTEAKTVEFSELKLLSGGAIQENWLALAQVTGGPFAGLLELVIRADAPTGVSVSHGRAQEFALLKAAFAAGVSVPEPLWLCMDVAVIGRPFFAMRRVDGQAAGHMLVKDQKLGGDRVALARRLGAELARIHSIRPPRTDLDFLPLYEEAAALHSIKRLRAILDQQSSSHPALEWGLRWLERHAPARTALVLSHRDYRTGNYMVDEQGLTAILDWEFAGWSDRLEDIGWFCARCWRFGKDQLEAGGIGQREDFYAGYESVSDQPIERDQVAYWEIMAHMNWAAIALQQAQRHLCGEEDSLLLALTGHMLPELEYTILQMTEND</sequence>
<dbReference type="SUPFAM" id="SSF56112">
    <property type="entry name" value="Protein kinase-like (PK-like)"/>
    <property type="match status" value="1"/>
</dbReference>
<dbReference type="OrthoDB" id="179763at2"/>
<dbReference type="InterPro" id="IPR051678">
    <property type="entry name" value="AGP_Transferase"/>
</dbReference>
<dbReference type="Gene3D" id="3.30.200.20">
    <property type="entry name" value="Phosphorylase Kinase, domain 1"/>
    <property type="match status" value="1"/>
</dbReference>
<dbReference type="InterPro" id="IPR002575">
    <property type="entry name" value="Aminoglycoside_PTrfase"/>
</dbReference>
<evidence type="ECO:0000313" key="3">
    <source>
        <dbReference type="Proteomes" id="UP000337909"/>
    </source>
</evidence>
<organism evidence="2 3">
    <name type="scientific">Pseudomonas fluorescens</name>
    <dbReference type="NCBI Taxonomy" id="294"/>
    <lineage>
        <taxon>Bacteria</taxon>
        <taxon>Pseudomonadati</taxon>
        <taxon>Pseudomonadota</taxon>
        <taxon>Gammaproteobacteria</taxon>
        <taxon>Pseudomonadales</taxon>
        <taxon>Pseudomonadaceae</taxon>
        <taxon>Pseudomonas</taxon>
    </lineage>
</organism>
<dbReference type="EMBL" id="CABVHQ010000049">
    <property type="protein sequence ID" value="VVO20996.1"/>
    <property type="molecule type" value="Genomic_DNA"/>
</dbReference>
<accession>A0A5E7DX02</accession>
<dbReference type="AlphaFoldDB" id="A0A5E7DX02"/>
<dbReference type="Pfam" id="PF01636">
    <property type="entry name" value="APH"/>
    <property type="match status" value="1"/>
</dbReference>
<evidence type="ECO:0000313" key="2">
    <source>
        <dbReference type="EMBL" id="VVO20996.1"/>
    </source>
</evidence>
<dbReference type="PANTHER" id="PTHR21310">
    <property type="entry name" value="AMINOGLYCOSIDE PHOSPHOTRANSFERASE-RELATED-RELATED"/>
    <property type="match status" value="1"/>
</dbReference>
<dbReference type="Gene3D" id="3.90.1200.10">
    <property type="match status" value="1"/>
</dbReference>
<feature type="domain" description="Aminoglycoside phosphotransferase" evidence="1">
    <location>
        <begin position="27"/>
        <end position="273"/>
    </location>
</feature>
<evidence type="ECO:0000259" key="1">
    <source>
        <dbReference type="Pfam" id="PF01636"/>
    </source>
</evidence>
<dbReference type="InterPro" id="IPR011009">
    <property type="entry name" value="Kinase-like_dom_sf"/>
</dbReference>
<dbReference type="PANTHER" id="PTHR21310:SF57">
    <property type="entry name" value="BLR2944 PROTEIN"/>
    <property type="match status" value="1"/>
</dbReference>
<proteinExistence type="predicted"/>
<name>A0A5E7DX02_PSEFL</name>
<gene>
    <name evidence="2" type="ORF">PS691_04186</name>
</gene>
<dbReference type="CDD" id="cd05154">
    <property type="entry name" value="ACAD10_11_N-like"/>
    <property type="match status" value="1"/>
</dbReference>
<dbReference type="InterPro" id="IPR041726">
    <property type="entry name" value="ACAD10_11_N"/>
</dbReference>
<protein>
    <recommendedName>
        <fullName evidence="1">Aminoglycoside phosphotransferase domain-containing protein</fullName>
    </recommendedName>
</protein>